<protein>
    <recommendedName>
        <fullName evidence="5">Agmatinase</fullName>
    </recommendedName>
</protein>
<dbReference type="GO" id="GO:0033389">
    <property type="term" value="P:putrescine biosynthetic process from arginine, via agmatine"/>
    <property type="evidence" value="ECO:0007669"/>
    <property type="project" value="TreeGrafter"/>
</dbReference>
<dbReference type="EMBL" id="UINC01012921">
    <property type="protein sequence ID" value="SVA56151.1"/>
    <property type="molecule type" value="Genomic_DNA"/>
</dbReference>
<name>A0A381WV45_9ZZZZ</name>
<keyword evidence="2" id="KW-0479">Metal-binding</keyword>
<dbReference type="InterPro" id="IPR005925">
    <property type="entry name" value="Agmatinase-rel"/>
</dbReference>
<sequence>MVFGGEDAEPSEFETARAAILPIPLERTTSYVQGTKNGPREILHASSQLELWDEELEVDVSSVGLCSLPGMELPHDDMQAALDEITNVASAILEKEKFLVGLGGEHSITPALVAATTAHYPGVSILQIDAHADLRESYMGSRWSHACAMRRSLEYAKCTQVGIRSLSQEEAEIVSSLNTTIFFDVNMRQRTDWMNDVVKSLGQHVYITIDCDGLEPGIMPAVGTPEPGGLSWMELLGLLRAVFSQREVIACDVVELCPIPGVIHPNFLCAKLVYKLLTYKFAHLD</sequence>
<evidence type="ECO:0000256" key="2">
    <source>
        <dbReference type="ARBA" id="ARBA00022723"/>
    </source>
</evidence>
<dbReference type="PANTHER" id="PTHR11358:SF26">
    <property type="entry name" value="GUANIDINO ACID HYDROLASE, MITOCHONDRIAL"/>
    <property type="match status" value="1"/>
</dbReference>
<comment type="similarity">
    <text evidence="1">Belongs to the arginase family. Agmatinase subfamily.</text>
</comment>
<proteinExistence type="inferred from homology"/>
<dbReference type="PROSITE" id="PS51409">
    <property type="entry name" value="ARGINASE_2"/>
    <property type="match status" value="1"/>
</dbReference>
<reference evidence="4" key="1">
    <citation type="submission" date="2018-05" db="EMBL/GenBank/DDBJ databases">
        <authorList>
            <person name="Lanie J.A."/>
            <person name="Ng W.-L."/>
            <person name="Kazmierczak K.M."/>
            <person name="Andrzejewski T.M."/>
            <person name="Davidsen T.M."/>
            <person name="Wayne K.J."/>
            <person name="Tettelin H."/>
            <person name="Glass J.I."/>
            <person name="Rusch D."/>
            <person name="Podicherti R."/>
            <person name="Tsui H.-C.T."/>
            <person name="Winkler M.E."/>
        </authorList>
    </citation>
    <scope>NUCLEOTIDE SEQUENCE</scope>
</reference>
<dbReference type="SUPFAM" id="SSF52768">
    <property type="entry name" value="Arginase/deacetylase"/>
    <property type="match status" value="1"/>
</dbReference>
<gene>
    <name evidence="4" type="ORF">METZ01_LOCUS109005</name>
</gene>
<dbReference type="Gene3D" id="3.40.800.10">
    <property type="entry name" value="Ureohydrolase domain"/>
    <property type="match status" value="1"/>
</dbReference>
<evidence type="ECO:0000256" key="3">
    <source>
        <dbReference type="ARBA" id="ARBA00022801"/>
    </source>
</evidence>
<evidence type="ECO:0000313" key="4">
    <source>
        <dbReference type="EMBL" id="SVA56151.1"/>
    </source>
</evidence>
<dbReference type="PANTHER" id="PTHR11358">
    <property type="entry name" value="ARGINASE/AGMATINASE"/>
    <property type="match status" value="1"/>
</dbReference>
<dbReference type="PIRSF" id="PIRSF036979">
    <property type="entry name" value="Arginase"/>
    <property type="match status" value="1"/>
</dbReference>
<evidence type="ECO:0008006" key="5">
    <source>
        <dbReference type="Google" id="ProtNLM"/>
    </source>
</evidence>
<dbReference type="GO" id="GO:0046872">
    <property type="term" value="F:metal ion binding"/>
    <property type="evidence" value="ECO:0007669"/>
    <property type="project" value="UniProtKB-KW"/>
</dbReference>
<dbReference type="NCBIfam" id="TIGR01230">
    <property type="entry name" value="agmatinase"/>
    <property type="match status" value="1"/>
</dbReference>
<dbReference type="GO" id="GO:0008783">
    <property type="term" value="F:agmatinase activity"/>
    <property type="evidence" value="ECO:0007669"/>
    <property type="project" value="TreeGrafter"/>
</dbReference>
<dbReference type="InterPro" id="IPR006035">
    <property type="entry name" value="Ureohydrolase"/>
</dbReference>
<dbReference type="InterPro" id="IPR023696">
    <property type="entry name" value="Ureohydrolase_dom_sf"/>
</dbReference>
<organism evidence="4">
    <name type="scientific">marine metagenome</name>
    <dbReference type="NCBI Taxonomy" id="408172"/>
    <lineage>
        <taxon>unclassified sequences</taxon>
        <taxon>metagenomes</taxon>
        <taxon>ecological metagenomes</taxon>
    </lineage>
</organism>
<dbReference type="AlphaFoldDB" id="A0A381WV45"/>
<keyword evidence="3" id="KW-0378">Hydrolase</keyword>
<evidence type="ECO:0000256" key="1">
    <source>
        <dbReference type="ARBA" id="ARBA00009227"/>
    </source>
</evidence>
<accession>A0A381WV45</accession>
<dbReference type="CDD" id="cd11593">
    <property type="entry name" value="Agmatinase-like_2"/>
    <property type="match status" value="1"/>
</dbReference>
<dbReference type="Pfam" id="PF00491">
    <property type="entry name" value="Arginase"/>
    <property type="match status" value="1"/>
</dbReference>